<name>A0A2B7Y8A8_9EURO</name>
<protein>
    <submittedName>
        <fullName evidence="1">Uncharacterized protein</fullName>
    </submittedName>
</protein>
<gene>
    <name evidence="1" type="ORF">AJ79_01491</name>
</gene>
<reference evidence="1 2" key="1">
    <citation type="submission" date="2017-10" db="EMBL/GenBank/DDBJ databases">
        <title>Comparative genomics in systemic dimorphic fungi from Ajellomycetaceae.</title>
        <authorList>
            <person name="Munoz J.F."/>
            <person name="Mcewen J.G."/>
            <person name="Clay O.K."/>
            <person name="Cuomo C.A."/>
        </authorList>
    </citation>
    <scope>NUCLEOTIDE SEQUENCE [LARGE SCALE GENOMIC DNA]</scope>
    <source>
        <strain evidence="1 2">UAMH5409</strain>
    </source>
</reference>
<sequence length="195" mass="22194">MTSVLLFCIAEEAKPFMHKILKVRNTDGTPPTPIFYLVESNICPSRDEGFKEELQEDESFESDFVGASEEQCKSGALEKQFQVNFIEQNIIAIADARTARDGTILMCFYKQEIETVEPLVFEEWGPLPPQTNTWYDFRIDYQGAALMYIGLVYCPPDSAYPAYFGRREQLTDEHGVFDVVKADRYVSGEDPEADA</sequence>
<evidence type="ECO:0000313" key="1">
    <source>
        <dbReference type="EMBL" id="PGH16847.1"/>
    </source>
</evidence>
<keyword evidence="2" id="KW-1185">Reference proteome</keyword>
<organism evidence="1 2">
    <name type="scientific">Helicocarpus griseus UAMH5409</name>
    <dbReference type="NCBI Taxonomy" id="1447875"/>
    <lineage>
        <taxon>Eukaryota</taxon>
        <taxon>Fungi</taxon>
        <taxon>Dikarya</taxon>
        <taxon>Ascomycota</taxon>
        <taxon>Pezizomycotina</taxon>
        <taxon>Eurotiomycetes</taxon>
        <taxon>Eurotiomycetidae</taxon>
        <taxon>Onygenales</taxon>
        <taxon>Ajellomycetaceae</taxon>
        <taxon>Helicocarpus</taxon>
    </lineage>
</organism>
<dbReference type="OrthoDB" id="4456803at2759"/>
<dbReference type="EMBL" id="PDNB01000014">
    <property type="protein sequence ID" value="PGH16847.1"/>
    <property type="molecule type" value="Genomic_DNA"/>
</dbReference>
<proteinExistence type="predicted"/>
<comment type="caution">
    <text evidence="1">The sequence shown here is derived from an EMBL/GenBank/DDBJ whole genome shotgun (WGS) entry which is preliminary data.</text>
</comment>
<dbReference type="Proteomes" id="UP000223968">
    <property type="component" value="Unassembled WGS sequence"/>
</dbReference>
<accession>A0A2B7Y8A8</accession>
<evidence type="ECO:0000313" key="2">
    <source>
        <dbReference type="Proteomes" id="UP000223968"/>
    </source>
</evidence>
<dbReference type="AlphaFoldDB" id="A0A2B7Y8A8"/>